<dbReference type="GeneID" id="19108065"/>
<accession>M2MJQ6</accession>
<dbReference type="Proteomes" id="UP000011761">
    <property type="component" value="Unassembled WGS sequence"/>
</dbReference>
<proteinExistence type="predicted"/>
<dbReference type="RefSeq" id="XP_007681096.1">
    <property type="nucleotide sequence ID" value="XM_007682906.1"/>
</dbReference>
<dbReference type="KEGG" id="bcom:BAUCODRAFT_126551"/>
<reference evidence="1 2" key="1">
    <citation type="journal article" date="2012" name="PLoS Pathog.">
        <title>Diverse lifestyles and strategies of plant pathogenesis encoded in the genomes of eighteen Dothideomycetes fungi.</title>
        <authorList>
            <person name="Ohm R.A."/>
            <person name="Feau N."/>
            <person name="Henrissat B."/>
            <person name="Schoch C.L."/>
            <person name="Horwitz B.A."/>
            <person name="Barry K.W."/>
            <person name="Condon B.J."/>
            <person name="Copeland A.C."/>
            <person name="Dhillon B."/>
            <person name="Glaser F."/>
            <person name="Hesse C.N."/>
            <person name="Kosti I."/>
            <person name="LaButti K."/>
            <person name="Lindquist E.A."/>
            <person name="Lucas S."/>
            <person name="Salamov A.A."/>
            <person name="Bradshaw R.E."/>
            <person name="Ciuffetti L."/>
            <person name="Hamelin R.C."/>
            <person name="Kema G.H.J."/>
            <person name="Lawrence C."/>
            <person name="Scott J.A."/>
            <person name="Spatafora J.W."/>
            <person name="Turgeon B.G."/>
            <person name="de Wit P.J.G.M."/>
            <person name="Zhong S."/>
            <person name="Goodwin S.B."/>
            <person name="Grigoriev I.V."/>
        </authorList>
    </citation>
    <scope>NUCLEOTIDE SEQUENCE [LARGE SCALE GENOMIC DNA]</scope>
    <source>
        <strain evidence="1 2">UAMH 10762</strain>
    </source>
</reference>
<gene>
    <name evidence="1" type="ORF">BAUCODRAFT_126551</name>
</gene>
<evidence type="ECO:0000313" key="2">
    <source>
        <dbReference type="Proteomes" id="UP000011761"/>
    </source>
</evidence>
<name>M2MJQ6_BAUPA</name>
<organism evidence="1 2">
    <name type="scientific">Baudoinia panamericana (strain UAMH 10762)</name>
    <name type="common">Angels' share fungus</name>
    <name type="synonym">Baudoinia compniacensis (strain UAMH 10762)</name>
    <dbReference type="NCBI Taxonomy" id="717646"/>
    <lineage>
        <taxon>Eukaryota</taxon>
        <taxon>Fungi</taxon>
        <taxon>Dikarya</taxon>
        <taxon>Ascomycota</taxon>
        <taxon>Pezizomycotina</taxon>
        <taxon>Dothideomycetes</taxon>
        <taxon>Dothideomycetidae</taxon>
        <taxon>Mycosphaerellales</taxon>
        <taxon>Teratosphaeriaceae</taxon>
        <taxon>Baudoinia</taxon>
    </lineage>
</organism>
<dbReference type="EMBL" id="KB445563">
    <property type="protein sequence ID" value="EMC91548.1"/>
    <property type="molecule type" value="Genomic_DNA"/>
</dbReference>
<dbReference type="AlphaFoldDB" id="M2MJQ6"/>
<dbReference type="HOGENOM" id="CLU_2319968_0_0_1"/>
<protein>
    <submittedName>
        <fullName evidence="1">Uncharacterized protein</fullName>
    </submittedName>
</protein>
<evidence type="ECO:0000313" key="1">
    <source>
        <dbReference type="EMBL" id="EMC91548.1"/>
    </source>
</evidence>
<keyword evidence="2" id="KW-1185">Reference proteome</keyword>
<sequence>MRATILPQLQAVRKLGQADTSDSLDALFALREADAALTTLLALAACYRTILAAVARNANDRCPLRKLIVWKWSSHNRLYCPSDAIARSDFGRKSLRCKC</sequence>